<accession>A0A2G9G9B3</accession>
<feature type="transmembrane region" description="Helical" evidence="1">
    <location>
        <begin position="12"/>
        <end position="33"/>
    </location>
</feature>
<dbReference type="EMBL" id="NKXS01006189">
    <property type="protein sequence ID" value="PIN01877.1"/>
    <property type="molecule type" value="Genomic_DNA"/>
</dbReference>
<keyword evidence="3" id="KW-1185">Reference proteome</keyword>
<protein>
    <submittedName>
        <fullName evidence="2">Uncharacterized protein</fullName>
    </submittedName>
</protein>
<keyword evidence="1" id="KW-1133">Transmembrane helix</keyword>
<comment type="caution">
    <text evidence="2">The sequence shown here is derived from an EMBL/GenBank/DDBJ whole genome shotgun (WGS) entry which is preliminary data.</text>
</comment>
<gene>
    <name evidence="2" type="ORF">CDL12_25613</name>
</gene>
<evidence type="ECO:0000313" key="3">
    <source>
        <dbReference type="Proteomes" id="UP000231279"/>
    </source>
</evidence>
<dbReference type="AlphaFoldDB" id="A0A2G9G9B3"/>
<dbReference type="Proteomes" id="UP000231279">
    <property type="component" value="Unassembled WGS sequence"/>
</dbReference>
<organism evidence="2 3">
    <name type="scientific">Handroanthus impetiginosus</name>
    <dbReference type="NCBI Taxonomy" id="429701"/>
    <lineage>
        <taxon>Eukaryota</taxon>
        <taxon>Viridiplantae</taxon>
        <taxon>Streptophyta</taxon>
        <taxon>Embryophyta</taxon>
        <taxon>Tracheophyta</taxon>
        <taxon>Spermatophyta</taxon>
        <taxon>Magnoliopsida</taxon>
        <taxon>eudicotyledons</taxon>
        <taxon>Gunneridae</taxon>
        <taxon>Pentapetalae</taxon>
        <taxon>asterids</taxon>
        <taxon>lamiids</taxon>
        <taxon>Lamiales</taxon>
        <taxon>Bignoniaceae</taxon>
        <taxon>Crescentiina</taxon>
        <taxon>Tabebuia alliance</taxon>
        <taxon>Handroanthus</taxon>
    </lineage>
</organism>
<name>A0A2G9G9B3_9LAMI</name>
<evidence type="ECO:0000256" key="1">
    <source>
        <dbReference type="SAM" id="Phobius"/>
    </source>
</evidence>
<proteinExistence type="predicted"/>
<keyword evidence="1" id="KW-0472">Membrane</keyword>
<keyword evidence="1" id="KW-0812">Transmembrane</keyword>
<reference evidence="3" key="1">
    <citation type="journal article" date="2018" name="Gigascience">
        <title>Genome assembly of the Pink Ipe (Handroanthus impetiginosus, Bignoniaceae), a highly valued, ecologically keystone Neotropical timber forest tree.</title>
        <authorList>
            <person name="Silva-Junior O.B."/>
            <person name="Grattapaglia D."/>
            <person name="Novaes E."/>
            <person name="Collevatti R.G."/>
        </authorList>
    </citation>
    <scope>NUCLEOTIDE SEQUENCE [LARGE SCALE GENOMIC DNA]</scope>
    <source>
        <strain evidence="3">cv. UFG-1</strain>
    </source>
</reference>
<evidence type="ECO:0000313" key="2">
    <source>
        <dbReference type="EMBL" id="PIN01877.1"/>
    </source>
</evidence>
<sequence length="95" mass="10885">MLIMFLYMTVNYGHILFFLSLIYLHFCIFNHVARDLHIVQSASSLKIITSSPMAEGAQLKNTKCLITAYHGDHASTFNLDFQLLVHFHVDDVLVE</sequence>